<keyword evidence="3" id="KW-0347">Helicase</keyword>
<dbReference type="Pfam" id="PF16486">
    <property type="entry name" value="ArgoN"/>
    <property type="match status" value="1"/>
</dbReference>
<dbReference type="GO" id="GO:0016787">
    <property type="term" value="F:hydrolase activity"/>
    <property type="evidence" value="ECO:0007669"/>
    <property type="project" value="UniProtKB-KW"/>
</dbReference>
<dbReference type="InterPro" id="IPR036397">
    <property type="entry name" value="RNaseH_sf"/>
</dbReference>
<dbReference type="InterPro" id="IPR003165">
    <property type="entry name" value="Piwi"/>
</dbReference>
<feature type="compositionally biased region" description="Gly residues" evidence="1">
    <location>
        <begin position="276"/>
        <end position="293"/>
    </location>
</feature>
<dbReference type="InterPro" id="IPR014811">
    <property type="entry name" value="ArgoL1"/>
</dbReference>
<keyword evidence="4" id="KW-1185">Reference proteome</keyword>
<feature type="region of interest" description="Disordered" evidence="1">
    <location>
        <begin position="360"/>
        <end position="382"/>
    </location>
</feature>
<dbReference type="GO" id="GO:0003676">
    <property type="term" value="F:nucleic acid binding"/>
    <property type="evidence" value="ECO:0007669"/>
    <property type="project" value="InterPro"/>
</dbReference>
<evidence type="ECO:0000313" key="4">
    <source>
        <dbReference type="Proteomes" id="UP000237144"/>
    </source>
</evidence>
<reference evidence="3 4" key="1">
    <citation type="journal article" date="2018" name="Front. Microbiol.">
        <title>Prospects for Fungal Bioremediation of Acidic Radioactive Waste Sites: Characterization and Genome Sequence of Rhodotorula taiwanensis MD1149.</title>
        <authorList>
            <person name="Tkavc R."/>
            <person name="Matrosova V.Y."/>
            <person name="Grichenko O.E."/>
            <person name="Gostincar C."/>
            <person name="Volpe R.P."/>
            <person name="Klimenkova P."/>
            <person name="Gaidamakova E.K."/>
            <person name="Zhou C.E."/>
            <person name="Stewart B.J."/>
            <person name="Lyman M.G."/>
            <person name="Malfatti S.A."/>
            <person name="Rubinfeld B."/>
            <person name="Courtot M."/>
            <person name="Singh J."/>
            <person name="Dalgard C.L."/>
            <person name="Hamilton T."/>
            <person name="Frey K.G."/>
            <person name="Gunde-Cimerman N."/>
            <person name="Dugan L."/>
            <person name="Daly M.J."/>
        </authorList>
    </citation>
    <scope>NUCLEOTIDE SEQUENCE [LARGE SCALE GENOMIC DNA]</scope>
    <source>
        <strain evidence="3 4">MD1149</strain>
    </source>
</reference>
<dbReference type="SUPFAM" id="SSF53098">
    <property type="entry name" value="Ribonuclease H-like"/>
    <property type="match status" value="2"/>
</dbReference>
<dbReference type="PANTHER" id="PTHR22891">
    <property type="entry name" value="EUKARYOTIC TRANSLATION INITIATION FACTOR 2C"/>
    <property type="match status" value="1"/>
</dbReference>
<dbReference type="SMART" id="SM00950">
    <property type="entry name" value="Piwi"/>
    <property type="match status" value="1"/>
</dbReference>
<evidence type="ECO:0000259" key="2">
    <source>
        <dbReference type="PROSITE" id="PS50822"/>
    </source>
</evidence>
<dbReference type="Proteomes" id="UP000237144">
    <property type="component" value="Unassembled WGS sequence"/>
</dbReference>
<name>A0A2S5B094_9BASI</name>
<comment type="caution">
    <text evidence="3">The sequence shown here is derived from an EMBL/GenBank/DDBJ whole genome shotgun (WGS) entry which is preliminary data.</text>
</comment>
<dbReference type="SMART" id="SM01163">
    <property type="entry name" value="DUF1785"/>
    <property type="match status" value="1"/>
</dbReference>
<dbReference type="AlphaFoldDB" id="A0A2S5B094"/>
<dbReference type="EC" id="3.6.4.13" evidence="3"/>
<dbReference type="SUPFAM" id="SSF101690">
    <property type="entry name" value="PAZ domain"/>
    <property type="match status" value="1"/>
</dbReference>
<dbReference type="InterPro" id="IPR032474">
    <property type="entry name" value="Argonaute_N"/>
</dbReference>
<keyword evidence="3" id="KW-0067">ATP-binding</keyword>
<dbReference type="InterPro" id="IPR036085">
    <property type="entry name" value="PAZ_dom_sf"/>
</dbReference>
<dbReference type="Pfam" id="PF08699">
    <property type="entry name" value="ArgoL1"/>
    <property type="match status" value="1"/>
</dbReference>
<dbReference type="EMBL" id="PJQD01000148">
    <property type="protein sequence ID" value="POY70081.1"/>
    <property type="molecule type" value="Genomic_DNA"/>
</dbReference>
<dbReference type="Pfam" id="PF02171">
    <property type="entry name" value="Piwi"/>
    <property type="match status" value="2"/>
</dbReference>
<dbReference type="PROSITE" id="PS50822">
    <property type="entry name" value="PIWI"/>
    <property type="match status" value="1"/>
</dbReference>
<protein>
    <submittedName>
        <fullName evidence="3">Putative RNA helicase</fullName>
        <ecNumber evidence="3">3.6.4.13</ecNumber>
    </submittedName>
</protein>
<proteinExistence type="predicted"/>
<dbReference type="Gene3D" id="2.170.260.10">
    <property type="entry name" value="paz domain"/>
    <property type="match status" value="1"/>
</dbReference>
<dbReference type="CDD" id="cd04657">
    <property type="entry name" value="Piwi_ago-like"/>
    <property type="match status" value="1"/>
</dbReference>
<organism evidence="3 4">
    <name type="scientific">Rhodotorula taiwanensis</name>
    <dbReference type="NCBI Taxonomy" id="741276"/>
    <lineage>
        <taxon>Eukaryota</taxon>
        <taxon>Fungi</taxon>
        <taxon>Dikarya</taxon>
        <taxon>Basidiomycota</taxon>
        <taxon>Pucciniomycotina</taxon>
        <taxon>Microbotryomycetes</taxon>
        <taxon>Sporidiobolales</taxon>
        <taxon>Sporidiobolaceae</taxon>
        <taxon>Rhodotorula</taxon>
    </lineage>
</organism>
<gene>
    <name evidence="3" type="ORF">BMF94_6917</name>
</gene>
<dbReference type="GO" id="GO:0003724">
    <property type="term" value="F:RNA helicase activity"/>
    <property type="evidence" value="ECO:0007669"/>
    <property type="project" value="UniProtKB-EC"/>
</dbReference>
<dbReference type="Gene3D" id="3.40.50.2300">
    <property type="match status" value="1"/>
</dbReference>
<sequence>MDRLTAEFKALAFTSYSGQGADAIPLGKRPDAGGKLGRPIQLRANLFRLKFKGNSSIAHYDVKISQVRTKGSKSPGPAGGGPNRQTSIDVWDALVESNPDGLGAALRQAAFDCRQNAFTLGRLNLAEGNGASKTFRVTLPAETETRPAREYDVKLTLAQVLDLKVLEAFCNNQRAPNLQDLAATAIMALDVLLRHAMFRKTEYVVSGAGRKFLNTQQAVQLGQGAQVLAGLFQSVRPTATGMVVNLDSAYSPYIITGKLLQVCNAIVGREQQAGGMPAGGGRGGRGGRGGARGGAAFAASGGGGRPGAPAPFNQYELIHLKKMLRGAKVRVTHRIDRRPFAVIGFGQPAGRQIIKIADRSASKGKGGANGDGKKAGSNGKPTAADAALAAARGEAMSFEREKVPEKTTTVAEYFATTYKDKKFNPELQCVELRGGQFVPIEFLELLQGAAIPPTRLNAIQASAMINVAAKPPAERLAAIQQIRQQADFGPGSTAQQWGLEIETDLLKLSGRLLPPPKVLYNPSSKTAAPNVRFGAWNLVESKFLVPAAPLTRWGCVVFADPQRDAPPPAVLAFFKDMLLKQAALRGMNIQMPKSGLKLEYWNGQEDKSAPLNRLAGKIVQNNPENPQKNPPQLLFCILRDPKEYDDVKRKAALELPIAIPTQVMLTKNIFKPKGVDQYCGNLLLKVNAKLSGINSTVDLAGVPRFTAGKAMLLGADVTHPTGFGTPGAGEEVGSSIAAVVGSSEPTNMRYAAQVREQAGRKESITDLAVMSETLIRQFIASNRGNKPETIVMFRDGVSEGQWAPVVHAEVSALKQAFGAIDRAWKPKLTYIVCMKRQNVRLFCANPQDADRTGNLPPGVVVDQTITHPYVFDFFRTSHLRRPARFSSIKLTSYLSLPWTRSASSRRVSRDPVSLAGLAFADPRYYRLKGTAKPTRYVVLLDENGYKSDELQKMTNSLSFSFARATRSTSLVPPAYYADIVATKARSFVSNDDVSSAAGLAQAKARDPMYIQQRLDREMKGQKMGSTMWFI</sequence>
<feature type="region of interest" description="Disordered" evidence="1">
    <location>
        <begin position="274"/>
        <end position="305"/>
    </location>
</feature>
<dbReference type="STRING" id="741276.A0A2S5B094"/>
<dbReference type="InterPro" id="IPR012337">
    <property type="entry name" value="RNaseH-like_sf"/>
</dbReference>
<keyword evidence="3" id="KW-0547">Nucleotide-binding</keyword>
<dbReference type="Gene3D" id="3.30.420.10">
    <property type="entry name" value="Ribonuclease H-like superfamily/Ribonuclease H"/>
    <property type="match status" value="1"/>
</dbReference>
<accession>A0A2S5B094</accession>
<evidence type="ECO:0000256" key="1">
    <source>
        <dbReference type="SAM" id="MobiDB-lite"/>
    </source>
</evidence>
<evidence type="ECO:0000313" key="3">
    <source>
        <dbReference type="EMBL" id="POY70081.1"/>
    </source>
</evidence>
<feature type="domain" description="Piwi" evidence="2">
    <location>
        <begin position="633"/>
        <end position="989"/>
    </location>
</feature>
<dbReference type="InterPro" id="IPR032472">
    <property type="entry name" value="ArgoL2"/>
</dbReference>
<dbReference type="OrthoDB" id="10252740at2759"/>
<dbReference type="InterPro" id="IPR045246">
    <property type="entry name" value="Piwi_ago-like"/>
</dbReference>
<dbReference type="Pfam" id="PF16488">
    <property type="entry name" value="ArgoL2"/>
    <property type="match status" value="1"/>
</dbReference>
<keyword evidence="3" id="KW-0378">Hydrolase</keyword>